<dbReference type="EMBL" id="VUNS01000016">
    <property type="protein sequence ID" value="MST98215.1"/>
    <property type="molecule type" value="Genomic_DNA"/>
</dbReference>
<dbReference type="PANTHER" id="PTHR30146:SF109">
    <property type="entry name" value="HTH-TYPE TRANSCRIPTIONAL REGULATOR GALS"/>
    <property type="match status" value="1"/>
</dbReference>
<dbReference type="PANTHER" id="PTHR30146">
    <property type="entry name" value="LACI-RELATED TRANSCRIPTIONAL REPRESSOR"/>
    <property type="match status" value="1"/>
</dbReference>
<keyword evidence="7" id="KW-1185">Reference proteome</keyword>
<dbReference type="InterPro" id="IPR036390">
    <property type="entry name" value="WH_DNA-bd_sf"/>
</dbReference>
<feature type="domain" description="HTH gntR-type" evidence="4">
    <location>
        <begin position="6"/>
        <end position="61"/>
    </location>
</feature>
<keyword evidence="3" id="KW-0804">Transcription</keyword>
<proteinExistence type="predicted"/>
<dbReference type="InterPro" id="IPR000524">
    <property type="entry name" value="Tscrpt_reg_HTH_GntR"/>
</dbReference>
<feature type="domain" description="Transcriptional regulator LacI/GalR-like sensor" evidence="5">
    <location>
        <begin position="180"/>
        <end position="343"/>
    </location>
</feature>
<evidence type="ECO:0000313" key="6">
    <source>
        <dbReference type="EMBL" id="MST98215.1"/>
    </source>
</evidence>
<evidence type="ECO:0000259" key="4">
    <source>
        <dbReference type="Pfam" id="PF00392"/>
    </source>
</evidence>
<dbReference type="SUPFAM" id="SSF53822">
    <property type="entry name" value="Periplasmic binding protein-like I"/>
    <property type="match status" value="1"/>
</dbReference>
<evidence type="ECO:0000259" key="5">
    <source>
        <dbReference type="Pfam" id="PF13377"/>
    </source>
</evidence>
<dbReference type="Pfam" id="PF13377">
    <property type="entry name" value="Peripla_BP_3"/>
    <property type="match status" value="1"/>
</dbReference>
<dbReference type="GO" id="GO:0003700">
    <property type="term" value="F:DNA-binding transcription factor activity"/>
    <property type="evidence" value="ECO:0007669"/>
    <property type="project" value="InterPro"/>
</dbReference>
<dbReference type="Gene3D" id="3.40.50.2300">
    <property type="match status" value="2"/>
</dbReference>
<sequence length="354" mass="39551">MKKSKAEQIYESIRQEIDHNPPGTRLGSIRSLMRRYHTSQFSITGAIRKLEEDRILHRTPKGELLVRPQGEPAMERIGIWMPDWPSPVHLQHEEKIRREALRHGLEVVRINYSRGYSFRQLETEGLSAVIAILLHRLTPQEVYHLGNAPIPVLIMGRIFDSIELNFVSTDPFQNGMLGAGYFFRRGHRKFAVALSEPRNAICDRRRDGFLAFARATGCSVELIDCKVHEGENSAMTTHLVFSERLRTKTPEFTALYMMSSATAFSAISALADCGFRVPDDISVIAADNVDQAAYFLPPVTCIDADAEVSAGKVIGAVLRLLREPGLPCIHEIIDSSVVERGSVRTLPHPAGALT</sequence>
<keyword evidence="1" id="KW-0805">Transcription regulation</keyword>
<dbReference type="InterPro" id="IPR028082">
    <property type="entry name" value="Peripla_BP_I"/>
</dbReference>
<dbReference type="GO" id="GO:0000976">
    <property type="term" value="F:transcription cis-regulatory region binding"/>
    <property type="evidence" value="ECO:0007669"/>
    <property type="project" value="TreeGrafter"/>
</dbReference>
<dbReference type="SUPFAM" id="SSF46785">
    <property type="entry name" value="Winged helix' DNA-binding domain"/>
    <property type="match status" value="1"/>
</dbReference>
<dbReference type="AlphaFoldDB" id="A0A844G5P9"/>
<evidence type="ECO:0000313" key="7">
    <source>
        <dbReference type="Proteomes" id="UP000435649"/>
    </source>
</evidence>
<evidence type="ECO:0000256" key="1">
    <source>
        <dbReference type="ARBA" id="ARBA00023015"/>
    </source>
</evidence>
<dbReference type="InterPro" id="IPR046335">
    <property type="entry name" value="LacI/GalR-like_sensor"/>
</dbReference>
<dbReference type="Proteomes" id="UP000435649">
    <property type="component" value="Unassembled WGS sequence"/>
</dbReference>
<dbReference type="InterPro" id="IPR036388">
    <property type="entry name" value="WH-like_DNA-bd_sf"/>
</dbReference>
<dbReference type="RefSeq" id="WP_106053713.1">
    <property type="nucleotide sequence ID" value="NZ_DBFCGB010000199.1"/>
</dbReference>
<evidence type="ECO:0000256" key="3">
    <source>
        <dbReference type="ARBA" id="ARBA00023163"/>
    </source>
</evidence>
<keyword evidence="2" id="KW-0238">DNA-binding</keyword>
<dbReference type="CDD" id="cd06267">
    <property type="entry name" value="PBP1_LacI_sugar_binding-like"/>
    <property type="match status" value="1"/>
</dbReference>
<organism evidence="6 7">
    <name type="scientific">Victivallis lenta</name>
    <dbReference type="NCBI Taxonomy" id="2606640"/>
    <lineage>
        <taxon>Bacteria</taxon>
        <taxon>Pseudomonadati</taxon>
        <taxon>Lentisphaerota</taxon>
        <taxon>Lentisphaeria</taxon>
        <taxon>Victivallales</taxon>
        <taxon>Victivallaceae</taxon>
        <taxon>Victivallis</taxon>
    </lineage>
</organism>
<evidence type="ECO:0000256" key="2">
    <source>
        <dbReference type="ARBA" id="ARBA00023125"/>
    </source>
</evidence>
<accession>A0A844G5P9</accession>
<protein>
    <submittedName>
        <fullName evidence="6">GntR family transcriptional regulator</fullName>
    </submittedName>
</protein>
<comment type="caution">
    <text evidence="6">The sequence shown here is derived from an EMBL/GenBank/DDBJ whole genome shotgun (WGS) entry which is preliminary data.</text>
</comment>
<name>A0A844G5P9_9BACT</name>
<gene>
    <name evidence="6" type="ORF">FYJ85_14315</name>
</gene>
<dbReference type="Pfam" id="PF00392">
    <property type="entry name" value="GntR"/>
    <property type="match status" value="1"/>
</dbReference>
<dbReference type="Gene3D" id="1.10.10.10">
    <property type="entry name" value="Winged helix-like DNA-binding domain superfamily/Winged helix DNA-binding domain"/>
    <property type="match status" value="1"/>
</dbReference>
<reference evidence="6 7" key="1">
    <citation type="submission" date="2019-08" db="EMBL/GenBank/DDBJ databases">
        <title>In-depth cultivation of the pig gut microbiome towards novel bacterial diversity and tailored functional studies.</title>
        <authorList>
            <person name="Wylensek D."/>
            <person name="Hitch T.C.A."/>
            <person name="Clavel T."/>
        </authorList>
    </citation>
    <scope>NUCLEOTIDE SEQUENCE [LARGE SCALE GENOMIC DNA]</scope>
    <source>
        <strain evidence="6 7">BBE-744-WT-12</strain>
    </source>
</reference>